<dbReference type="EMBL" id="OW240919">
    <property type="protein sequence ID" value="CAH2313090.1"/>
    <property type="molecule type" value="Genomic_DNA"/>
</dbReference>
<feature type="region of interest" description="Disordered" evidence="1">
    <location>
        <begin position="610"/>
        <end position="650"/>
    </location>
</feature>
<dbReference type="InterPro" id="IPR039183">
    <property type="entry name" value="CCD66"/>
</dbReference>
<feature type="region of interest" description="Disordered" evidence="1">
    <location>
        <begin position="221"/>
        <end position="240"/>
    </location>
</feature>
<feature type="region of interest" description="Disordered" evidence="1">
    <location>
        <begin position="249"/>
        <end position="330"/>
    </location>
</feature>
<evidence type="ECO:0000313" key="4">
    <source>
        <dbReference type="Proteomes" id="UP001295444"/>
    </source>
</evidence>
<feature type="region of interest" description="Disordered" evidence="1">
    <location>
        <begin position="867"/>
        <end position="887"/>
    </location>
</feature>
<feature type="compositionally biased region" description="Polar residues" evidence="1">
    <location>
        <begin position="615"/>
        <end position="633"/>
    </location>
</feature>
<feature type="region of interest" description="Disordered" evidence="1">
    <location>
        <begin position="814"/>
        <end position="833"/>
    </location>
</feature>
<dbReference type="Pfam" id="PF15236">
    <property type="entry name" value="CCDC66"/>
    <property type="match status" value="1"/>
</dbReference>
<feature type="region of interest" description="Disordered" evidence="1">
    <location>
        <begin position="499"/>
        <end position="541"/>
    </location>
</feature>
<name>A0AAD1WHE2_PELCU</name>
<feature type="compositionally biased region" description="Polar residues" evidence="1">
    <location>
        <begin position="293"/>
        <end position="314"/>
    </location>
</feature>
<dbReference type="GO" id="GO:0005929">
    <property type="term" value="C:cilium"/>
    <property type="evidence" value="ECO:0007669"/>
    <property type="project" value="TreeGrafter"/>
</dbReference>
<feature type="compositionally biased region" description="Basic and acidic residues" evidence="1">
    <location>
        <begin position="226"/>
        <end position="240"/>
    </location>
</feature>
<proteinExistence type="predicted"/>
<reference evidence="3" key="1">
    <citation type="submission" date="2022-03" db="EMBL/GenBank/DDBJ databases">
        <authorList>
            <person name="Alioto T."/>
            <person name="Alioto T."/>
            <person name="Gomez Garrido J."/>
        </authorList>
    </citation>
    <scope>NUCLEOTIDE SEQUENCE</scope>
</reference>
<dbReference type="PANTHER" id="PTHR22736:SF2">
    <property type="entry name" value="COILED-COIL DOMAIN-CONTAINING PROTEIN 66"/>
    <property type="match status" value="1"/>
</dbReference>
<dbReference type="InterPro" id="IPR040467">
    <property type="entry name" value="CCDC66_dom"/>
</dbReference>
<organism evidence="3 4">
    <name type="scientific">Pelobates cultripes</name>
    <name type="common">Western spadefoot toad</name>
    <dbReference type="NCBI Taxonomy" id="61616"/>
    <lineage>
        <taxon>Eukaryota</taxon>
        <taxon>Metazoa</taxon>
        <taxon>Chordata</taxon>
        <taxon>Craniata</taxon>
        <taxon>Vertebrata</taxon>
        <taxon>Euteleostomi</taxon>
        <taxon>Amphibia</taxon>
        <taxon>Batrachia</taxon>
        <taxon>Anura</taxon>
        <taxon>Pelobatoidea</taxon>
        <taxon>Pelobatidae</taxon>
        <taxon>Pelobates</taxon>
    </lineage>
</organism>
<evidence type="ECO:0000256" key="1">
    <source>
        <dbReference type="SAM" id="MobiDB-lite"/>
    </source>
</evidence>
<dbReference type="GO" id="GO:0008017">
    <property type="term" value="F:microtubule binding"/>
    <property type="evidence" value="ECO:0007669"/>
    <property type="project" value="TreeGrafter"/>
</dbReference>
<feature type="region of interest" description="Disordered" evidence="1">
    <location>
        <begin position="721"/>
        <end position="741"/>
    </location>
</feature>
<evidence type="ECO:0000313" key="3">
    <source>
        <dbReference type="EMBL" id="CAH2313090.1"/>
    </source>
</evidence>
<feature type="domain" description="CCDC66" evidence="2">
    <location>
        <begin position="447"/>
        <end position="588"/>
    </location>
</feature>
<sequence>MNLGDGLKLETQILGGKPKLILASYGVQKNSKQVGHSTRIQKSTQRIKPTGQILKSVQSNNVKTEQPRREARLETGHVLTAKPPANVLKELENKHHPTDQNVQQVKQDLVKTKPAPKQTLVSQISKQRPQLKKTITAEELRESLVCLTKEQFQQILQTINQGNKDISQEPLRDEDAVNKETVDENNEDLVKTEDENTSSLHEHTKEKTTDVQIVRQPADLFSTLGEQERDRSLQEKKKEQWRKELDEQIALKKQRRADKPDWPGTRQHINAANEKPRTSDQPKATDPSVAGTPLQNNPIPATSTGTDTSNSTPYDLNGPSGRASSSFSSPDLPAAIRSAFIVGEAAPMDHPFSATKRQQQKKWLDELNKQRMEDVQRKMKEKQRFLETEEHDLWAMHFDSFKKPIDHRPITRIPPSANFLLSPEIADSSPVELSPSPVPSYLYHAESGMQKSVDEDNAQDHKTGYLRTMTALLDPVQIEERERKRLKQIEHQKAITAQVEEKRRQKQLEEQQRQREEREEEQRLQKERDKMQRQFEEDSLRQKQKEEVLKMKTNDLYQSMLRAQEEAQRLKQEQRMRDLRQKGHDVSKLQKHLAGDVQSDLSRAVSRVTDLPSEDQGNAVNSTAKQSFSTTISPRRDTGVQTDFGDGEIDTGPLIHIDDTEWRCAQASSPDIPIEFKVQTKTDIHLKKQKTFREKGDSRKENKNTVNDIYEPFARTDKVVKDRSRKPDWNRNNPNKKYIPASERYPKGLQKHREESKARRQTELLNLVEKNTVTNVKMRQGNSPVKTSPMPVEDAKVFLPPQETKVNQMVKREEPYQKTNSNFRRPDSPPVPAVKNRLHQAQKKLTAPSNQQIYSGTSVHRAIDNAKHSNTSPESSDQESDRPPSSHFIPYVRTKEIYYLDPNAPMSRPSTHDPQYRRPGDEQEMRQIFSSDHARDPLLNPNVVKNKDRQQAILRGLSELRKGLLQKQKELETVLMPDV</sequence>
<evidence type="ECO:0000259" key="2">
    <source>
        <dbReference type="Pfam" id="PF15236"/>
    </source>
</evidence>
<dbReference type="AlphaFoldDB" id="A0AAD1WHE2"/>
<accession>A0AAD1WHE2</accession>
<keyword evidence="4" id="KW-1185">Reference proteome</keyword>
<dbReference type="GO" id="GO:0060271">
    <property type="term" value="P:cilium assembly"/>
    <property type="evidence" value="ECO:0007669"/>
    <property type="project" value="TreeGrafter"/>
</dbReference>
<dbReference type="Proteomes" id="UP001295444">
    <property type="component" value="Chromosome 08"/>
</dbReference>
<feature type="compositionally biased region" description="Basic and acidic residues" evidence="1">
    <location>
        <begin position="166"/>
        <end position="209"/>
    </location>
</feature>
<protein>
    <recommendedName>
        <fullName evidence="2">CCDC66 domain-containing protein</fullName>
    </recommendedName>
</protein>
<feature type="region of interest" description="Disordered" evidence="1">
    <location>
        <begin position="166"/>
        <end position="214"/>
    </location>
</feature>
<feature type="compositionally biased region" description="Basic and acidic residues" evidence="1">
    <location>
        <begin position="910"/>
        <end position="924"/>
    </location>
</feature>
<gene>
    <name evidence="3" type="ORF">PECUL_23A016352</name>
</gene>
<dbReference type="GO" id="GO:0005874">
    <property type="term" value="C:microtubule"/>
    <property type="evidence" value="ECO:0007669"/>
    <property type="project" value="TreeGrafter"/>
</dbReference>
<dbReference type="PANTHER" id="PTHR22736">
    <property type="entry name" value="COILED-COIL DOMAIN-CONTAINING PROTEIN 66"/>
    <property type="match status" value="1"/>
</dbReference>
<feature type="region of interest" description="Disordered" evidence="1">
    <location>
        <begin position="901"/>
        <end position="924"/>
    </location>
</feature>